<dbReference type="PANTHER" id="PTHR14957:SF1">
    <property type="entry name" value="UBIQUITIN-LIKE-CONJUGATING ENZYME ATG10"/>
    <property type="match status" value="1"/>
</dbReference>
<accession>A0AAD7F6L5</accession>
<keyword evidence="4" id="KW-0833">Ubl conjugation pathway</keyword>
<dbReference type="PANTHER" id="PTHR14957">
    <property type="entry name" value="UBIQUITIN-LIKE-CONJUGATING ENZYME ATG10"/>
    <property type="match status" value="1"/>
</dbReference>
<dbReference type="GO" id="GO:0032446">
    <property type="term" value="P:protein modification by small protein conjugation"/>
    <property type="evidence" value="ECO:0007669"/>
    <property type="project" value="TreeGrafter"/>
</dbReference>
<keyword evidence="5" id="KW-0813">Transport</keyword>
<evidence type="ECO:0000313" key="8">
    <source>
        <dbReference type="EMBL" id="KAJ7368216.1"/>
    </source>
</evidence>
<evidence type="ECO:0000256" key="6">
    <source>
        <dbReference type="ARBA" id="ARBA00023006"/>
    </source>
</evidence>
<dbReference type="GO" id="GO:0015031">
    <property type="term" value="P:protein transport"/>
    <property type="evidence" value="ECO:0007669"/>
    <property type="project" value="UniProtKB-KW"/>
</dbReference>
<keyword evidence="9" id="KW-1185">Reference proteome</keyword>
<dbReference type="EMBL" id="JARIHO010000001">
    <property type="protein sequence ID" value="KAJ7368216.1"/>
    <property type="molecule type" value="Genomic_DNA"/>
</dbReference>
<evidence type="ECO:0000256" key="4">
    <source>
        <dbReference type="ARBA" id="ARBA00022786"/>
    </source>
</evidence>
<name>A0AAD7F6L5_9AGAR</name>
<dbReference type="GO" id="GO:0000045">
    <property type="term" value="P:autophagosome assembly"/>
    <property type="evidence" value="ECO:0007669"/>
    <property type="project" value="TreeGrafter"/>
</dbReference>
<sequence length="198" mass="22149">MGTQPQTHQHSTRDPMLRPQFTTAADAYIKSHPHKGWTWQNHPSGYGYMTRSCQHTRRIPEADSDAEPDTDDATATTPQETLTCKQYIVYSATFQVPAFYFTLHDAAGSPLALDDLVRTTLFHRFAFEGTESTSFGVSLPGSAFPLLSQGDHPTLGTPCWYFHPCESAAAVEEIMAERTSESQWLEIWLMVCGQVVNM</sequence>
<comment type="similarity">
    <text evidence="1">Belongs to the ATG10 family.</text>
</comment>
<dbReference type="Pfam" id="PF03987">
    <property type="entry name" value="Autophagy_act_C"/>
    <property type="match status" value="1"/>
</dbReference>
<comment type="caution">
    <text evidence="8">The sequence shown here is derived from an EMBL/GenBank/DDBJ whole genome shotgun (WGS) entry which is preliminary data.</text>
</comment>
<dbReference type="Gene3D" id="3.30.1460.50">
    <property type="match status" value="1"/>
</dbReference>
<evidence type="ECO:0000313" key="9">
    <source>
        <dbReference type="Proteomes" id="UP001218218"/>
    </source>
</evidence>
<protein>
    <recommendedName>
        <fullName evidence="2">Ubiquitin-like-conjugating enzyme ATG10</fullName>
    </recommendedName>
    <alternativeName>
        <fullName evidence="7">Autophagy-related protein 10</fullName>
    </alternativeName>
</protein>
<proteinExistence type="inferred from homology"/>
<evidence type="ECO:0000256" key="2">
    <source>
        <dbReference type="ARBA" id="ARBA00021099"/>
    </source>
</evidence>
<evidence type="ECO:0000256" key="5">
    <source>
        <dbReference type="ARBA" id="ARBA00022927"/>
    </source>
</evidence>
<keyword evidence="3" id="KW-0808">Transferase</keyword>
<evidence type="ECO:0000256" key="7">
    <source>
        <dbReference type="ARBA" id="ARBA00029833"/>
    </source>
</evidence>
<reference evidence="8" key="1">
    <citation type="submission" date="2023-03" db="EMBL/GenBank/DDBJ databases">
        <title>Massive genome expansion in bonnet fungi (Mycena s.s.) driven by repeated elements and novel gene families across ecological guilds.</title>
        <authorList>
            <consortium name="Lawrence Berkeley National Laboratory"/>
            <person name="Harder C.B."/>
            <person name="Miyauchi S."/>
            <person name="Viragh M."/>
            <person name="Kuo A."/>
            <person name="Thoen E."/>
            <person name="Andreopoulos B."/>
            <person name="Lu D."/>
            <person name="Skrede I."/>
            <person name="Drula E."/>
            <person name="Henrissat B."/>
            <person name="Morin E."/>
            <person name="Kohler A."/>
            <person name="Barry K."/>
            <person name="LaButti K."/>
            <person name="Morin E."/>
            <person name="Salamov A."/>
            <person name="Lipzen A."/>
            <person name="Mereny Z."/>
            <person name="Hegedus B."/>
            <person name="Baldrian P."/>
            <person name="Stursova M."/>
            <person name="Weitz H."/>
            <person name="Taylor A."/>
            <person name="Grigoriev I.V."/>
            <person name="Nagy L.G."/>
            <person name="Martin F."/>
            <person name="Kauserud H."/>
        </authorList>
    </citation>
    <scope>NUCLEOTIDE SEQUENCE</scope>
    <source>
        <strain evidence="8">CBHHK002</strain>
    </source>
</reference>
<evidence type="ECO:0000256" key="3">
    <source>
        <dbReference type="ARBA" id="ARBA00022679"/>
    </source>
</evidence>
<keyword evidence="6" id="KW-0072">Autophagy</keyword>
<dbReference type="Proteomes" id="UP001218218">
    <property type="component" value="Unassembled WGS sequence"/>
</dbReference>
<dbReference type="GO" id="GO:0061651">
    <property type="term" value="F:Atg12 conjugating enzyme activity"/>
    <property type="evidence" value="ECO:0007669"/>
    <property type="project" value="TreeGrafter"/>
</dbReference>
<evidence type="ECO:0000256" key="1">
    <source>
        <dbReference type="ARBA" id="ARBA00005696"/>
    </source>
</evidence>
<organism evidence="8 9">
    <name type="scientific">Mycena albidolilacea</name>
    <dbReference type="NCBI Taxonomy" id="1033008"/>
    <lineage>
        <taxon>Eukaryota</taxon>
        <taxon>Fungi</taxon>
        <taxon>Dikarya</taxon>
        <taxon>Basidiomycota</taxon>
        <taxon>Agaricomycotina</taxon>
        <taxon>Agaricomycetes</taxon>
        <taxon>Agaricomycetidae</taxon>
        <taxon>Agaricales</taxon>
        <taxon>Marasmiineae</taxon>
        <taxon>Mycenaceae</taxon>
        <taxon>Mycena</taxon>
    </lineage>
</organism>
<keyword evidence="5" id="KW-0653">Protein transport</keyword>
<dbReference type="InterPro" id="IPR007135">
    <property type="entry name" value="Atg3/Atg10"/>
</dbReference>
<dbReference type="AlphaFoldDB" id="A0AAD7F6L5"/>
<dbReference type="GO" id="GO:0005829">
    <property type="term" value="C:cytosol"/>
    <property type="evidence" value="ECO:0007669"/>
    <property type="project" value="TreeGrafter"/>
</dbReference>
<gene>
    <name evidence="8" type="ORF">DFH08DRAFT_830748</name>
</gene>
<dbReference type="GO" id="GO:0000422">
    <property type="term" value="P:autophagy of mitochondrion"/>
    <property type="evidence" value="ECO:0007669"/>
    <property type="project" value="TreeGrafter"/>
</dbReference>